<reference evidence="2" key="1">
    <citation type="submission" date="2021-11" db="EMBL/GenBank/DDBJ databases">
        <title>Purpureocillium_takamizusanense_genome.</title>
        <authorList>
            <person name="Nguyen N.-H."/>
        </authorList>
    </citation>
    <scope>NUCLEOTIDE SEQUENCE</scope>
    <source>
        <strain evidence="2">PT3</strain>
    </source>
</reference>
<dbReference type="KEGG" id="ptkz:JDV02_004288"/>
<dbReference type="AlphaFoldDB" id="A0A9Q8QFL2"/>
<dbReference type="EMBL" id="CP086356">
    <property type="protein sequence ID" value="UNI17986.1"/>
    <property type="molecule type" value="Genomic_DNA"/>
</dbReference>
<dbReference type="OrthoDB" id="4928162at2759"/>
<proteinExistence type="predicted"/>
<accession>A0A9Q8QFL2</accession>
<feature type="chain" id="PRO_5040401346" evidence="1">
    <location>
        <begin position="19"/>
        <end position="247"/>
    </location>
</feature>
<keyword evidence="3" id="KW-1185">Reference proteome</keyword>
<organism evidence="2 3">
    <name type="scientific">Purpureocillium takamizusanense</name>
    <dbReference type="NCBI Taxonomy" id="2060973"/>
    <lineage>
        <taxon>Eukaryota</taxon>
        <taxon>Fungi</taxon>
        <taxon>Dikarya</taxon>
        <taxon>Ascomycota</taxon>
        <taxon>Pezizomycotina</taxon>
        <taxon>Sordariomycetes</taxon>
        <taxon>Hypocreomycetidae</taxon>
        <taxon>Hypocreales</taxon>
        <taxon>Ophiocordycipitaceae</taxon>
        <taxon>Purpureocillium</taxon>
    </lineage>
</organism>
<dbReference type="Proteomes" id="UP000829364">
    <property type="component" value="Chromosome 3"/>
</dbReference>
<protein>
    <submittedName>
        <fullName evidence="2">Uncharacterized protein</fullName>
    </submittedName>
</protein>
<name>A0A9Q8QFL2_9HYPO</name>
<evidence type="ECO:0000256" key="1">
    <source>
        <dbReference type="SAM" id="SignalP"/>
    </source>
</evidence>
<feature type="signal peptide" evidence="1">
    <location>
        <begin position="1"/>
        <end position="18"/>
    </location>
</feature>
<dbReference type="GeneID" id="72066243"/>
<evidence type="ECO:0000313" key="3">
    <source>
        <dbReference type="Proteomes" id="UP000829364"/>
    </source>
</evidence>
<keyword evidence="1" id="KW-0732">Signal</keyword>
<evidence type="ECO:0000313" key="2">
    <source>
        <dbReference type="EMBL" id="UNI17986.1"/>
    </source>
</evidence>
<dbReference type="RefSeq" id="XP_047841467.1">
    <property type="nucleotide sequence ID" value="XM_047985490.1"/>
</dbReference>
<gene>
    <name evidence="2" type="ORF">JDV02_004288</name>
</gene>
<sequence>MLGRFIFAILVVAALSEARVGRLARAEPECCPCPPPLGSPRTTVTFTVTQQNIQTPTVTVYSTVTATPSAVAPQTITVNASATVTQLVSETQTVTVKESVIASCSLVYLTQQTTVTPASPVTTVIVQPQPPPSQEVQPVATKAAPMPEAQQQAPVPIPNPPVPAGPPAANVTPQPLPQVATTTPVVVCPPLTASTTVATVYNTITLTVANTSTANTTSGSGAEPTVYIKPTNIARGQSPRAPTAYIP</sequence>